<dbReference type="InterPro" id="IPR011989">
    <property type="entry name" value="ARM-like"/>
</dbReference>
<dbReference type="Proteomes" id="UP000324907">
    <property type="component" value="Unassembled WGS sequence"/>
</dbReference>
<comment type="caution">
    <text evidence="2">The sequence shown here is derived from an EMBL/GenBank/DDBJ whole genome shotgun (WGS) entry which is preliminary data.</text>
</comment>
<protein>
    <submittedName>
        <fullName evidence="2">Uncharacterized protein</fullName>
    </submittedName>
</protein>
<sequence>MASAARGDAFPRDIEDRIKGMLQAVGSPRECDGREPASLGMRTGVPGHAGGGQPQDGDDWDEEDDPGARGWGRESYDPPADSLDALEEECQFSSALSAVKFFSRMGHDEGADRALSALLDLCSAVRGGALVLAAEDAMDRAKHSTDPSDMAMSLRSPSASVRLAALKRLCPCKLRESAGRDEFEPVWDSIFALASDSDARIRAQTLHTICDGSPSCYEDRVKAALELFNRDADRKIRRQAHKVLASLIRTGKWNVL</sequence>
<organism evidence="2 3">
    <name type="scientific">Cafeteria roenbergensis</name>
    <name type="common">Marine flagellate</name>
    <dbReference type="NCBI Taxonomy" id="33653"/>
    <lineage>
        <taxon>Eukaryota</taxon>
        <taxon>Sar</taxon>
        <taxon>Stramenopiles</taxon>
        <taxon>Bigyra</taxon>
        <taxon>Opalozoa</taxon>
        <taxon>Bicosoecida</taxon>
        <taxon>Cafeteriaceae</taxon>
        <taxon>Cafeteria</taxon>
    </lineage>
</organism>
<dbReference type="AlphaFoldDB" id="A0A5A8D4K4"/>
<evidence type="ECO:0000313" key="3">
    <source>
        <dbReference type="Proteomes" id="UP000324907"/>
    </source>
</evidence>
<proteinExistence type="predicted"/>
<name>A0A5A8D4K4_CAFRO</name>
<dbReference type="Gene3D" id="1.25.10.10">
    <property type="entry name" value="Leucine-rich Repeat Variant"/>
    <property type="match status" value="1"/>
</dbReference>
<feature type="compositionally biased region" description="Basic and acidic residues" evidence="1">
    <location>
        <begin position="9"/>
        <end position="19"/>
    </location>
</feature>
<dbReference type="InterPro" id="IPR016024">
    <property type="entry name" value="ARM-type_fold"/>
</dbReference>
<reference evidence="2 3" key="1">
    <citation type="submission" date="2019-07" db="EMBL/GenBank/DDBJ databases">
        <title>Genomes of Cafeteria roenbergensis.</title>
        <authorList>
            <person name="Fischer M.G."/>
            <person name="Hackl T."/>
            <person name="Roman M."/>
        </authorList>
    </citation>
    <scope>NUCLEOTIDE SEQUENCE [LARGE SCALE GENOMIC DNA]</scope>
    <source>
        <strain evidence="2 3">RCC970-E3</strain>
    </source>
</reference>
<dbReference type="SUPFAM" id="SSF48371">
    <property type="entry name" value="ARM repeat"/>
    <property type="match status" value="1"/>
</dbReference>
<evidence type="ECO:0000256" key="1">
    <source>
        <dbReference type="SAM" id="MobiDB-lite"/>
    </source>
</evidence>
<gene>
    <name evidence="2" type="ORF">FNF28_05956</name>
</gene>
<evidence type="ECO:0000313" key="2">
    <source>
        <dbReference type="EMBL" id="KAA0159200.1"/>
    </source>
</evidence>
<dbReference type="EMBL" id="VLTL01000134">
    <property type="protein sequence ID" value="KAA0159200.1"/>
    <property type="molecule type" value="Genomic_DNA"/>
</dbReference>
<feature type="compositionally biased region" description="Acidic residues" evidence="1">
    <location>
        <begin position="56"/>
        <end position="65"/>
    </location>
</feature>
<feature type="region of interest" description="Disordered" evidence="1">
    <location>
        <begin position="1"/>
        <end position="80"/>
    </location>
</feature>
<accession>A0A5A8D4K4</accession>